<proteinExistence type="predicted"/>
<evidence type="ECO:0000313" key="1">
    <source>
        <dbReference type="EMBL" id="AYU56973.1"/>
    </source>
</evidence>
<keyword evidence="1" id="KW-0934">Plastid</keyword>
<dbReference type="AlphaFoldDB" id="A0A3G4R362"/>
<name>A0A3G4R362_ROSMU</name>
<geneLocation type="chloroplast" evidence="1"/>
<keyword evidence="1" id="KW-0150">Chloroplast</keyword>
<gene>
    <name evidence="1" type="primary">ycf68</name>
</gene>
<reference evidence="1" key="1">
    <citation type="submission" date="2018-02" db="EMBL/GenBank/DDBJ databases">
        <title>The complete chloroplast genome of Rosa multiflora.</title>
        <authorList>
            <person name="Si Z.-H."/>
        </authorList>
    </citation>
    <scope>NUCLEOTIDE SEQUENCE</scope>
</reference>
<organism evidence="1">
    <name type="scientific">Rosa multiflora</name>
    <name type="common">Multiflora rose</name>
    <dbReference type="NCBI Taxonomy" id="74647"/>
    <lineage>
        <taxon>Eukaryota</taxon>
        <taxon>Viridiplantae</taxon>
        <taxon>Streptophyta</taxon>
        <taxon>Embryophyta</taxon>
        <taxon>Tracheophyta</taxon>
        <taxon>Spermatophyta</taxon>
        <taxon>Magnoliopsida</taxon>
        <taxon>eudicotyledons</taxon>
        <taxon>Gunneridae</taxon>
        <taxon>Pentapetalae</taxon>
        <taxon>rosids</taxon>
        <taxon>fabids</taxon>
        <taxon>Rosales</taxon>
        <taxon>Rosaceae</taxon>
        <taxon>Rosoideae</taxon>
        <taxon>Rosoideae incertae sedis</taxon>
        <taxon>Rosa</taxon>
    </lineage>
</organism>
<dbReference type="EMBL" id="MG893867">
    <property type="protein sequence ID" value="AYU56957.1"/>
    <property type="molecule type" value="Genomic_DNA"/>
</dbReference>
<accession>A0A3G4R362</accession>
<sequence>MAYFSCSNRGLKPNLSSGG</sequence>
<protein>
    <submittedName>
        <fullName evidence="1">Hypothetical chloroplast RF68</fullName>
    </submittedName>
</protein>
<dbReference type="EMBL" id="MG893867">
    <property type="protein sequence ID" value="AYU56973.1"/>
    <property type="molecule type" value="Genomic_DNA"/>
</dbReference>
<dbReference type="GeneID" id="38464514"/>
<dbReference type="RefSeq" id="YP_009542384.1">
    <property type="nucleotide sequence ID" value="NC_039989.1"/>
</dbReference>
<dbReference type="RefSeq" id="YP_009542368.1">
    <property type="nucleotide sequence ID" value="NC_039989.1"/>
</dbReference>
<dbReference type="GeneID" id="38464513"/>